<keyword evidence="3" id="KW-1185">Reference proteome</keyword>
<dbReference type="RefSeq" id="WP_136483379.1">
    <property type="nucleotide sequence ID" value="NZ_CP076643.1"/>
</dbReference>
<feature type="chain" id="PRO_5037078789" evidence="1">
    <location>
        <begin position="19"/>
        <end position="154"/>
    </location>
</feature>
<dbReference type="PIRSF" id="PIRSF028680">
    <property type="entry name" value="UCP028680"/>
    <property type="match status" value="1"/>
</dbReference>
<dbReference type="EMBL" id="CP076643">
    <property type="protein sequence ID" value="QXO16887.1"/>
    <property type="molecule type" value="Genomic_DNA"/>
</dbReference>
<reference evidence="2" key="1">
    <citation type="submission" date="2021-06" db="EMBL/GenBank/DDBJ databases">
        <title>Vibrio nov. sp., novel gut bacterium isolated from Yellow Sea oyster.</title>
        <authorList>
            <person name="Muhammad N."/>
            <person name="Nguyen T.H."/>
            <person name="Lee Y.-J."/>
            <person name="Ko J."/>
            <person name="Kim S.-G."/>
        </authorList>
    </citation>
    <scope>NUCLEOTIDE SEQUENCE</scope>
    <source>
        <strain evidence="2">OG9-811</strain>
    </source>
</reference>
<dbReference type="InterPro" id="IPR016895">
    <property type="entry name" value="UCP028680"/>
</dbReference>
<sequence>MKVILGISCLAFALSAQAITLPSLPSQQVTSPHNMFFTTEQDNQGFDSWVIDGGYMYNIFRDVDLYVGARVNSSINGGENGFLSGVRYQLTERVSLKSTVYSLNRSDDDSKNGNDSLSAELSSSLRLSDNLDLRATLDYQQWQQGIEVGIGFRF</sequence>
<dbReference type="KEGG" id="vos:KNV97_15610"/>
<organism evidence="2 3">
    <name type="scientific">Vibrio ostreae</name>
    <dbReference type="NCBI Taxonomy" id="2841925"/>
    <lineage>
        <taxon>Bacteria</taxon>
        <taxon>Pseudomonadati</taxon>
        <taxon>Pseudomonadota</taxon>
        <taxon>Gammaproteobacteria</taxon>
        <taxon>Vibrionales</taxon>
        <taxon>Vibrionaceae</taxon>
        <taxon>Vibrio</taxon>
    </lineage>
</organism>
<dbReference type="AlphaFoldDB" id="A0A975U9F6"/>
<name>A0A975U9F6_9VIBR</name>
<proteinExistence type="predicted"/>
<gene>
    <name evidence="2" type="ORF">KNV97_15610</name>
</gene>
<evidence type="ECO:0000256" key="1">
    <source>
        <dbReference type="SAM" id="SignalP"/>
    </source>
</evidence>
<evidence type="ECO:0000313" key="3">
    <source>
        <dbReference type="Proteomes" id="UP000694232"/>
    </source>
</evidence>
<accession>A0A975U9F6</accession>
<feature type="signal peptide" evidence="1">
    <location>
        <begin position="1"/>
        <end position="18"/>
    </location>
</feature>
<keyword evidence="1" id="KW-0732">Signal</keyword>
<evidence type="ECO:0000313" key="2">
    <source>
        <dbReference type="EMBL" id="QXO16887.1"/>
    </source>
</evidence>
<dbReference type="Proteomes" id="UP000694232">
    <property type="component" value="Chromosome 1"/>
</dbReference>
<protein>
    <submittedName>
        <fullName evidence="2">Uncharacterized protein</fullName>
    </submittedName>
</protein>
<dbReference type="SUPFAM" id="SSF56935">
    <property type="entry name" value="Porins"/>
    <property type="match status" value="1"/>
</dbReference>